<evidence type="ECO:0000256" key="1">
    <source>
        <dbReference type="SAM" id="Phobius"/>
    </source>
</evidence>
<dbReference type="STRING" id="1844972.A7K91_15480"/>
<keyword evidence="3" id="KW-1185">Reference proteome</keyword>
<dbReference type="RefSeq" id="WP_068686906.1">
    <property type="nucleotide sequence ID" value="NZ_LYPA01000078.1"/>
</dbReference>
<organism evidence="2 3">
    <name type="scientific">Paenibacillus oryzae</name>
    <dbReference type="NCBI Taxonomy" id="1844972"/>
    <lineage>
        <taxon>Bacteria</taxon>
        <taxon>Bacillati</taxon>
        <taxon>Bacillota</taxon>
        <taxon>Bacilli</taxon>
        <taxon>Bacillales</taxon>
        <taxon>Paenibacillaceae</taxon>
        <taxon>Paenibacillus</taxon>
    </lineage>
</organism>
<protein>
    <submittedName>
        <fullName evidence="2">Uncharacterized protein</fullName>
    </submittedName>
</protein>
<proteinExistence type="predicted"/>
<evidence type="ECO:0000313" key="3">
    <source>
        <dbReference type="Proteomes" id="UP000092024"/>
    </source>
</evidence>
<keyword evidence="1" id="KW-0472">Membrane</keyword>
<dbReference type="OrthoDB" id="2649144at2"/>
<evidence type="ECO:0000313" key="2">
    <source>
        <dbReference type="EMBL" id="OBR62792.1"/>
    </source>
</evidence>
<keyword evidence="1" id="KW-0812">Transmembrane</keyword>
<comment type="caution">
    <text evidence="2">The sequence shown here is derived from an EMBL/GenBank/DDBJ whole genome shotgun (WGS) entry which is preliminary data.</text>
</comment>
<sequence length="307" mass="33999">MEKRLTTTAMMFSVGFVCMLVFAVGAFFYGVQIGMDKVEAKYKSESGSEDNAAVASLPYQQQDLVSFYHTVFSPYREFQSKWLDAMNKLSQGQSMDAASTFSSLAKLADQKATEASTFDMGKSELLGTSQIGYARSLKLFKDAASKAASASKNAELTELRNIILEESNYKAAAKEALNAQTAYYTAMQKWAASIDPDIPDTYTVKNALALKEWSGQPLIIKNVIVVNYLAERGELEGFYPQDLTSRVDDFIQSGQAAKMKLQTAGAIVDLLLSTDAVRTGQFNDYKLRYYQSEMLPLLPFFLPDQGQ</sequence>
<reference evidence="2 3" key="1">
    <citation type="submission" date="2016-05" db="EMBL/GenBank/DDBJ databases">
        <title>Paenibacillus oryzae. sp. nov., isolated from the rice root.</title>
        <authorList>
            <person name="Zhang J."/>
            <person name="Zhang X."/>
        </authorList>
    </citation>
    <scope>NUCLEOTIDE SEQUENCE [LARGE SCALE GENOMIC DNA]</scope>
    <source>
        <strain evidence="2 3">1DrF-4</strain>
    </source>
</reference>
<feature type="transmembrane region" description="Helical" evidence="1">
    <location>
        <begin position="12"/>
        <end position="31"/>
    </location>
</feature>
<dbReference type="Proteomes" id="UP000092024">
    <property type="component" value="Unassembled WGS sequence"/>
</dbReference>
<accession>A0A1A5YB34</accession>
<name>A0A1A5YB34_9BACL</name>
<keyword evidence="1" id="KW-1133">Transmembrane helix</keyword>
<gene>
    <name evidence="2" type="ORF">A7K91_15480</name>
</gene>
<dbReference type="EMBL" id="LYPA01000078">
    <property type="protein sequence ID" value="OBR62792.1"/>
    <property type="molecule type" value="Genomic_DNA"/>
</dbReference>
<dbReference type="AlphaFoldDB" id="A0A1A5YB34"/>